<dbReference type="InterPro" id="IPR028082">
    <property type="entry name" value="Peripla_BP_I"/>
</dbReference>
<accession>A0A832ZVG1</accession>
<keyword evidence="1" id="KW-0732">Signal</keyword>
<organism evidence="3 4">
    <name type="scientific">Caldiarchaeum subterraneum</name>
    <dbReference type="NCBI Taxonomy" id="311458"/>
    <lineage>
        <taxon>Archaea</taxon>
        <taxon>Nitrososphaerota</taxon>
        <taxon>Candidatus Caldarchaeales</taxon>
        <taxon>Candidatus Caldarchaeaceae</taxon>
        <taxon>Candidatus Caldarchaeum</taxon>
    </lineage>
</organism>
<dbReference type="EMBL" id="DQVM01000040">
    <property type="protein sequence ID" value="HIQ29368.1"/>
    <property type="molecule type" value="Genomic_DNA"/>
</dbReference>
<evidence type="ECO:0000313" key="3">
    <source>
        <dbReference type="EMBL" id="HIQ29368.1"/>
    </source>
</evidence>
<protein>
    <recommendedName>
        <fullName evidence="2">Leucine-binding protein domain-containing protein</fullName>
    </recommendedName>
</protein>
<evidence type="ECO:0000256" key="1">
    <source>
        <dbReference type="ARBA" id="ARBA00022729"/>
    </source>
</evidence>
<dbReference type="PANTHER" id="PTHR30483">
    <property type="entry name" value="LEUCINE-SPECIFIC-BINDING PROTEIN"/>
    <property type="match status" value="1"/>
</dbReference>
<proteinExistence type="predicted"/>
<dbReference type="InterPro" id="IPR051010">
    <property type="entry name" value="BCAA_transport"/>
</dbReference>
<name>A0A832ZVG1_CALS0</name>
<dbReference type="CDD" id="cd06345">
    <property type="entry name" value="PBP1_ABC_ligand_binding-like"/>
    <property type="match status" value="1"/>
</dbReference>
<dbReference type="SUPFAM" id="SSF53822">
    <property type="entry name" value="Periplasmic binding protein-like I"/>
    <property type="match status" value="1"/>
</dbReference>
<feature type="domain" description="Leucine-binding protein" evidence="2">
    <location>
        <begin position="89"/>
        <end position="462"/>
    </location>
</feature>
<sequence length="490" mass="54095">MPGNKGKVGLTKLEMVLAVLFVIALVAAGASWAMPRAAEVQTVTETIVNTVTKTIGPGEVVTETVTQTVEKTLTETVTVAAPTKPPERKIRLGLLTSLTGPAAPLGEDQRRAVEIAVDEINAMGGVFVREFNAFLQIEVFYGDDQTSREGAVSAARKLITQDQVDVIFGGLGSAFGMAALPVIQENKIPYVPTPSTPLFTRTEDLTMLDPEKYMVFHYQATGLMYGAAMADFVVEVIKPILAPDRPLRIAWLYQDSPFGSEYFRGYQLRVEEMNYPLELVYEDKFPVRATDFRAQLTEAFAANPDVLFPIGFLGETIPAVQQAVLEIGFDKSKTHIGPLCACADVVPFYKNLGREAGEYTTLLAPFSTYTQPVKGVTERVQEFRQKYQERYGALPGLLGASAYDAVYIIARAIYLAGTLDKAAIIEALEDVKMDQILLPVKGGKITFDEFNEVEFDLFVTQMFWDETLQELRPKVIWPSELAEAEYIHPS</sequence>
<dbReference type="Gene3D" id="3.40.50.2300">
    <property type="match status" value="2"/>
</dbReference>
<reference evidence="3" key="1">
    <citation type="journal article" date="2020" name="ISME J.">
        <title>Gammaproteobacteria mediating utilization of methyl-, sulfur- and petroleum organic compounds in deep ocean hydrothermal plumes.</title>
        <authorList>
            <person name="Zhou Z."/>
            <person name="Liu Y."/>
            <person name="Pan J."/>
            <person name="Cron B.R."/>
            <person name="Toner B.M."/>
            <person name="Anantharaman K."/>
            <person name="Breier J.A."/>
            <person name="Dick G.J."/>
            <person name="Li M."/>
        </authorList>
    </citation>
    <scope>NUCLEOTIDE SEQUENCE</scope>
    <source>
        <strain evidence="3">SZUA-1515</strain>
    </source>
</reference>
<evidence type="ECO:0000259" key="2">
    <source>
        <dbReference type="Pfam" id="PF13458"/>
    </source>
</evidence>
<evidence type="ECO:0000313" key="4">
    <source>
        <dbReference type="Proteomes" id="UP000608579"/>
    </source>
</evidence>
<gene>
    <name evidence="3" type="ORF">EYH45_02260</name>
</gene>
<dbReference type="PANTHER" id="PTHR30483:SF6">
    <property type="entry name" value="PERIPLASMIC BINDING PROTEIN OF ABC TRANSPORTER FOR NATURAL AMINO ACIDS"/>
    <property type="match status" value="1"/>
</dbReference>
<dbReference type="AlphaFoldDB" id="A0A832ZVG1"/>
<comment type="caution">
    <text evidence="3">The sequence shown here is derived from an EMBL/GenBank/DDBJ whole genome shotgun (WGS) entry which is preliminary data.</text>
</comment>
<dbReference type="Pfam" id="PF13458">
    <property type="entry name" value="Peripla_BP_6"/>
    <property type="match status" value="1"/>
</dbReference>
<dbReference type="Proteomes" id="UP000608579">
    <property type="component" value="Unassembled WGS sequence"/>
</dbReference>
<dbReference type="InterPro" id="IPR028081">
    <property type="entry name" value="Leu-bd"/>
</dbReference>